<protein>
    <submittedName>
        <fullName evidence="1">Uncharacterized protein</fullName>
    </submittedName>
</protein>
<dbReference type="Proteomes" id="UP001154282">
    <property type="component" value="Unassembled WGS sequence"/>
</dbReference>
<dbReference type="EMBL" id="CAMGYJ010000006">
    <property type="protein sequence ID" value="CAI0430081.1"/>
    <property type="molecule type" value="Genomic_DNA"/>
</dbReference>
<organism evidence="1 2">
    <name type="scientific">Linum tenue</name>
    <dbReference type="NCBI Taxonomy" id="586396"/>
    <lineage>
        <taxon>Eukaryota</taxon>
        <taxon>Viridiplantae</taxon>
        <taxon>Streptophyta</taxon>
        <taxon>Embryophyta</taxon>
        <taxon>Tracheophyta</taxon>
        <taxon>Spermatophyta</taxon>
        <taxon>Magnoliopsida</taxon>
        <taxon>eudicotyledons</taxon>
        <taxon>Gunneridae</taxon>
        <taxon>Pentapetalae</taxon>
        <taxon>rosids</taxon>
        <taxon>fabids</taxon>
        <taxon>Malpighiales</taxon>
        <taxon>Linaceae</taxon>
        <taxon>Linum</taxon>
    </lineage>
</organism>
<sequence>FINNRPYIPAPSPGPLTVPRPLRRRIQGRWPHVPTNWSIHFYIYSNHDQAPSQRNPPCACRNNPHRDTHWNGGGVTCLPNLQPCHRPYCSDHGVCSHHFLIVRAGRADRLDLAIVVRSVPPAGDRGGARATGGGFITGEKETVAGEDEIQI</sequence>
<reference evidence="1" key="1">
    <citation type="submission" date="2022-08" db="EMBL/GenBank/DDBJ databases">
        <authorList>
            <person name="Gutierrez-Valencia J."/>
        </authorList>
    </citation>
    <scope>NUCLEOTIDE SEQUENCE</scope>
</reference>
<accession>A0AAV0L7D2</accession>
<comment type="caution">
    <text evidence="1">The sequence shown here is derived from an EMBL/GenBank/DDBJ whole genome shotgun (WGS) entry which is preliminary data.</text>
</comment>
<feature type="non-terminal residue" evidence="1">
    <location>
        <position position="1"/>
    </location>
</feature>
<proteinExistence type="predicted"/>
<evidence type="ECO:0000313" key="1">
    <source>
        <dbReference type="EMBL" id="CAI0430081.1"/>
    </source>
</evidence>
<name>A0AAV0L7D2_9ROSI</name>
<dbReference type="AlphaFoldDB" id="A0AAV0L7D2"/>
<keyword evidence="2" id="KW-1185">Reference proteome</keyword>
<evidence type="ECO:0000313" key="2">
    <source>
        <dbReference type="Proteomes" id="UP001154282"/>
    </source>
</evidence>
<gene>
    <name evidence="1" type="ORF">LITE_LOCUS22447</name>
</gene>